<keyword evidence="2" id="KW-1185">Reference proteome</keyword>
<sequence>MSQRALSVVTTQSFAGVASSSNIKCSFCRCKGVSNNMIILLVVLKNSLIFLNFTAFEVYEVEKEKINDYYSSIFLNRKRQGEREREREKKRKRKTEKEKKVVSCDVKQQYQFEVFNIVGEGPTELMSTFSQWINEGLYKHHAKKRDKDDHYLVNCSKLGFKQLNFVVAST</sequence>
<dbReference type="EMBL" id="JACXVP010000006">
    <property type="protein sequence ID" value="KAG5600275.1"/>
    <property type="molecule type" value="Genomic_DNA"/>
</dbReference>
<organism evidence="1 2">
    <name type="scientific">Solanum commersonii</name>
    <name type="common">Commerson's wild potato</name>
    <name type="synonym">Commerson's nightshade</name>
    <dbReference type="NCBI Taxonomy" id="4109"/>
    <lineage>
        <taxon>Eukaryota</taxon>
        <taxon>Viridiplantae</taxon>
        <taxon>Streptophyta</taxon>
        <taxon>Embryophyta</taxon>
        <taxon>Tracheophyta</taxon>
        <taxon>Spermatophyta</taxon>
        <taxon>Magnoliopsida</taxon>
        <taxon>eudicotyledons</taxon>
        <taxon>Gunneridae</taxon>
        <taxon>Pentapetalae</taxon>
        <taxon>asterids</taxon>
        <taxon>lamiids</taxon>
        <taxon>Solanales</taxon>
        <taxon>Solanaceae</taxon>
        <taxon>Solanoideae</taxon>
        <taxon>Solaneae</taxon>
        <taxon>Solanum</taxon>
    </lineage>
</organism>
<evidence type="ECO:0000313" key="2">
    <source>
        <dbReference type="Proteomes" id="UP000824120"/>
    </source>
</evidence>
<protein>
    <submittedName>
        <fullName evidence="1">Uncharacterized protein</fullName>
    </submittedName>
</protein>
<proteinExistence type="predicted"/>
<comment type="caution">
    <text evidence="1">The sequence shown here is derived from an EMBL/GenBank/DDBJ whole genome shotgun (WGS) entry which is preliminary data.</text>
</comment>
<dbReference type="AlphaFoldDB" id="A0A9J5YHR4"/>
<name>A0A9J5YHR4_SOLCO</name>
<accession>A0A9J5YHR4</accession>
<dbReference type="Proteomes" id="UP000824120">
    <property type="component" value="Chromosome 6"/>
</dbReference>
<dbReference type="OrthoDB" id="1328488at2759"/>
<gene>
    <name evidence="1" type="ORF">H5410_031645</name>
</gene>
<evidence type="ECO:0000313" key="1">
    <source>
        <dbReference type="EMBL" id="KAG5600275.1"/>
    </source>
</evidence>
<reference evidence="1 2" key="1">
    <citation type="submission" date="2020-09" db="EMBL/GenBank/DDBJ databases">
        <title>De no assembly of potato wild relative species, Solanum commersonii.</title>
        <authorList>
            <person name="Cho K."/>
        </authorList>
    </citation>
    <scope>NUCLEOTIDE SEQUENCE [LARGE SCALE GENOMIC DNA]</scope>
    <source>
        <strain evidence="1">LZ3.2</strain>
        <tissue evidence="1">Leaf</tissue>
    </source>
</reference>